<evidence type="ECO:0000256" key="7">
    <source>
        <dbReference type="ARBA" id="ARBA00022833"/>
    </source>
</evidence>
<dbReference type="Gene3D" id="1.20.5.420">
    <property type="entry name" value="Immunoglobulin FC, subunit C"/>
    <property type="match status" value="1"/>
</dbReference>
<reference evidence="10 11" key="1">
    <citation type="submission" date="2016-03" db="EMBL/GenBank/DDBJ databases">
        <title>Complete genome sequence of Thermococcus celer.</title>
        <authorList>
            <person name="Oger P.M."/>
        </authorList>
    </citation>
    <scope>NUCLEOTIDE SEQUENCE [LARGE SCALE GENOMIC DNA]</scope>
    <source>
        <strain evidence="10 11">Vu 13</strain>
    </source>
</reference>
<gene>
    <name evidence="8" type="primary">rnp4</name>
    <name evidence="10" type="ORF">A3L02_08935</name>
</gene>
<dbReference type="KEGG" id="tce:A3L02_08935"/>
<keyword evidence="2 8" id="KW-0819">tRNA processing</keyword>
<evidence type="ECO:0000256" key="6">
    <source>
        <dbReference type="ARBA" id="ARBA00022801"/>
    </source>
</evidence>
<dbReference type="GO" id="GO:0005737">
    <property type="term" value="C:cytoplasm"/>
    <property type="evidence" value="ECO:0007669"/>
    <property type="project" value="UniProtKB-SubCell"/>
</dbReference>
<feature type="binding site" evidence="8">
    <location>
        <position position="96"/>
    </location>
    <ligand>
        <name>Zn(2+)</name>
        <dbReference type="ChEBI" id="CHEBI:29105"/>
    </ligand>
</feature>
<comment type="cofactor">
    <cofactor evidence="8">
        <name>Zn(2+)</name>
        <dbReference type="ChEBI" id="CHEBI:29105"/>
    </cofactor>
    <text evidence="8">Binds 1 zinc ion per subunit.</text>
</comment>
<comment type="subcellular location">
    <subcellularLocation>
        <location evidence="8">Cytoplasm</location>
    </subcellularLocation>
</comment>
<keyword evidence="7 8" id="KW-0862">Zinc</keyword>
<feature type="binding site" evidence="8">
    <location>
        <position position="67"/>
    </location>
    <ligand>
        <name>Zn(2+)</name>
        <dbReference type="ChEBI" id="CHEBI:29105"/>
    </ligand>
</feature>
<dbReference type="NCBIfam" id="NF003045">
    <property type="entry name" value="PRK03954.1"/>
    <property type="match status" value="1"/>
</dbReference>
<dbReference type="PANTHER" id="PTHR14742:SF0">
    <property type="entry name" value="RIBONUCLEASE P PROTEIN SUBUNIT P21"/>
    <property type="match status" value="1"/>
</dbReference>
<comment type="subunit">
    <text evidence="8">Consists of a catalytic RNA component and at least 4-5 protein subunits.</text>
</comment>
<dbReference type="Pfam" id="PF04032">
    <property type="entry name" value="Rpr2"/>
    <property type="match status" value="1"/>
</dbReference>
<accession>A0A218P441</accession>
<name>A0A218P441_THECE</name>
<keyword evidence="11" id="KW-1185">Reference proteome</keyword>
<keyword evidence="4 8" id="KW-0479">Metal-binding</keyword>
<sequence length="138" mass="16658">MSKRFIRQKEQREKRKIARERIDVLFTLAERVFPYEPELANRYVGIALAVQQKAKIRMPRKWKRRYCRKCHSFLVPGKNARVRLRDKPYPHVVVKCLECGHVMRYPYLKEQRERRRKSLEERASGKTDAEESSHSESE</sequence>
<keyword evidence="3 8" id="KW-0540">Nuclease</keyword>
<evidence type="ECO:0000256" key="8">
    <source>
        <dbReference type="HAMAP-Rule" id="MF_00757"/>
    </source>
</evidence>
<keyword evidence="6 8" id="KW-0378">Hydrolase</keyword>
<comment type="catalytic activity">
    <reaction evidence="8">
        <text>Endonucleolytic cleavage of RNA, removing 5'-extranucleotides from tRNA precursor.</text>
        <dbReference type="EC" id="3.1.26.5"/>
    </reaction>
</comment>
<dbReference type="Proteomes" id="UP000197156">
    <property type="component" value="Chromosome"/>
</dbReference>
<evidence type="ECO:0000256" key="5">
    <source>
        <dbReference type="ARBA" id="ARBA00022759"/>
    </source>
</evidence>
<comment type="function">
    <text evidence="8">Part of ribonuclease P, a protein complex that generates mature tRNA molecules by cleaving their 5'-ends.</text>
</comment>
<comment type="similarity">
    <text evidence="8">Belongs to the eukaryotic/archaeal RNase P protein component 4 family.</text>
</comment>
<dbReference type="AlphaFoldDB" id="A0A218P441"/>
<dbReference type="Gene3D" id="6.20.50.20">
    <property type="match status" value="1"/>
</dbReference>
<evidence type="ECO:0000256" key="4">
    <source>
        <dbReference type="ARBA" id="ARBA00022723"/>
    </source>
</evidence>
<dbReference type="GeneID" id="33324886"/>
<dbReference type="InterPro" id="IPR016432">
    <property type="entry name" value="RNP4"/>
</dbReference>
<evidence type="ECO:0000313" key="10">
    <source>
        <dbReference type="EMBL" id="ASI99673.1"/>
    </source>
</evidence>
<feature type="binding site" evidence="8">
    <location>
        <position position="99"/>
    </location>
    <ligand>
        <name>Zn(2+)</name>
        <dbReference type="ChEBI" id="CHEBI:29105"/>
    </ligand>
</feature>
<dbReference type="GO" id="GO:0030677">
    <property type="term" value="C:ribonuclease P complex"/>
    <property type="evidence" value="ECO:0007669"/>
    <property type="project" value="UniProtKB-UniRule"/>
</dbReference>
<evidence type="ECO:0000256" key="9">
    <source>
        <dbReference type="SAM" id="MobiDB-lite"/>
    </source>
</evidence>
<dbReference type="PANTHER" id="PTHR14742">
    <property type="entry name" value="RIBONUCLEASE P SUBUNIT P21"/>
    <property type="match status" value="1"/>
</dbReference>
<organism evidence="10 11">
    <name type="scientific">Thermococcus celer Vu 13 = JCM 8558</name>
    <dbReference type="NCBI Taxonomy" id="1293037"/>
    <lineage>
        <taxon>Archaea</taxon>
        <taxon>Methanobacteriati</taxon>
        <taxon>Methanobacteriota</taxon>
        <taxon>Thermococci</taxon>
        <taxon>Thermococcales</taxon>
        <taxon>Thermococcaceae</taxon>
        <taxon>Thermococcus</taxon>
    </lineage>
</organism>
<feature type="binding site" evidence="8">
    <location>
        <position position="70"/>
    </location>
    <ligand>
        <name>Zn(2+)</name>
        <dbReference type="ChEBI" id="CHEBI:29105"/>
    </ligand>
</feature>
<dbReference type="GO" id="GO:0001682">
    <property type="term" value="P:tRNA 5'-leader removal"/>
    <property type="evidence" value="ECO:0007669"/>
    <property type="project" value="UniProtKB-UniRule"/>
</dbReference>
<evidence type="ECO:0000313" key="11">
    <source>
        <dbReference type="Proteomes" id="UP000197156"/>
    </source>
</evidence>
<dbReference type="EC" id="3.1.26.5" evidence="8"/>
<evidence type="ECO:0000256" key="3">
    <source>
        <dbReference type="ARBA" id="ARBA00022722"/>
    </source>
</evidence>
<dbReference type="HAMAP" id="MF_00757">
    <property type="entry name" value="RNase_P_4"/>
    <property type="match status" value="1"/>
</dbReference>
<protein>
    <recommendedName>
        <fullName evidence="8">Ribonuclease P protein component 4</fullName>
        <shortName evidence="8">RNase P component 4</shortName>
        <ecNumber evidence="8">3.1.26.5</ecNumber>
    </recommendedName>
    <alternativeName>
        <fullName evidence="8">Rpp21</fullName>
    </alternativeName>
</protein>
<dbReference type="EMBL" id="CP014854">
    <property type="protein sequence ID" value="ASI99673.1"/>
    <property type="molecule type" value="Genomic_DNA"/>
</dbReference>
<evidence type="ECO:0000256" key="1">
    <source>
        <dbReference type="ARBA" id="ARBA00022490"/>
    </source>
</evidence>
<dbReference type="InterPro" id="IPR007175">
    <property type="entry name" value="Rpr2/Snm1/Rpp21"/>
</dbReference>
<keyword evidence="5 8" id="KW-0255">Endonuclease</keyword>
<proteinExistence type="inferred from homology"/>
<dbReference type="GO" id="GO:0004526">
    <property type="term" value="F:ribonuclease P activity"/>
    <property type="evidence" value="ECO:0007669"/>
    <property type="project" value="UniProtKB-UniRule"/>
</dbReference>
<dbReference type="RefSeq" id="WP_088863592.1">
    <property type="nucleotide sequence ID" value="NZ_CP014854.1"/>
</dbReference>
<dbReference type="GO" id="GO:0008270">
    <property type="term" value="F:zinc ion binding"/>
    <property type="evidence" value="ECO:0007669"/>
    <property type="project" value="UniProtKB-UniRule"/>
</dbReference>
<keyword evidence="1 8" id="KW-0963">Cytoplasm</keyword>
<feature type="region of interest" description="Disordered" evidence="9">
    <location>
        <begin position="112"/>
        <end position="138"/>
    </location>
</feature>
<evidence type="ECO:0000256" key="2">
    <source>
        <dbReference type="ARBA" id="ARBA00022694"/>
    </source>
</evidence>
<dbReference type="OrthoDB" id="10058at2157"/>